<evidence type="ECO:0000313" key="3">
    <source>
        <dbReference type="EMBL" id="TEB08438.1"/>
    </source>
</evidence>
<evidence type="ECO:0000256" key="1">
    <source>
        <dbReference type="SAM" id="SignalP"/>
    </source>
</evidence>
<dbReference type="EMBL" id="QFGA01000001">
    <property type="protein sequence ID" value="TEB08438.1"/>
    <property type="molecule type" value="Genomic_DNA"/>
</dbReference>
<feature type="domain" description="Copper amine oxidase-like N-terminal" evidence="2">
    <location>
        <begin position="425"/>
        <end position="530"/>
    </location>
</feature>
<feature type="signal peptide" evidence="1">
    <location>
        <begin position="1"/>
        <end position="22"/>
    </location>
</feature>
<dbReference type="InterPro" id="IPR012854">
    <property type="entry name" value="Cu_amine_oxidase-like_N"/>
</dbReference>
<comment type="caution">
    <text evidence="3">The sequence shown here is derived from an EMBL/GenBank/DDBJ whole genome shotgun (WGS) entry which is preliminary data.</text>
</comment>
<dbReference type="Gene3D" id="3.30.457.10">
    <property type="entry name" value="Copper amine oxidase-like, N-terminal domain"/>
    <property type="match status" value="1"/>
</dbReference>
<keyword evidence="4" id="KW-1185">Reference proteome</keyword>
<sequence length="540" mass="59779">MKRHCFLSVLLSLLFCLAVANAAFGETQTSAKQLFLTDLKNNGLVVSGIPYHIYSGTSVLEIKELKTNLPGSEEAIQLLTRARLKLDSKVDGPAEKMEAKYTLTLGGKNRSGSLFMDSDKMIVSTEFMDLIKDLYQAPAPSDLTLPRYVYFTGLADAGGWDSMVQPEISPALEEMLIFIFEAIPEHYYQLSPAEKTIKLQIDRNGLPEVIRSLTFKAFDEPERFADLVFNILTAFDPTVSAEDSKQGILETLEYLYQVADTPDSPDQMLEMLGDKLTFNLVIESSLLPAGPDKFLFELGMNDLGTSTNIHIDSTTQGGKENISGTGLISFNLTDKTEGFSLDGKVSQDLRLTKAEYRTNSIIDLNFSESSDEDSYLLLSLKGTDRYKPEKSVAINLPELTPDNSMDLTEASSKPAPFHEEVQVVLDGEALSFDVDPFIKDGRTMVPIRDLAEKLGFTVVWSEPNQVVMTNGDTTISIFLGDQTYTVNGTRKHLDVTPFASEGRAMVPVRFIAEELGCMVYYSEATNTVFINHKASTRVIP</sequence>
<dbReference type="InterPro" id="IPR036582">
    <property type="entry name" value="Mao_N_sf"/>
</dbReference>
<gene>
    <name evidence="3" type="ORF">Psch_02001</name>
</gene>
<keyword evidence="1" id="KW-0732">Signal</keyword>
<protein>
    <recommendedName>
        <fullName evidence="2">Copper amine oxidase-like N-terminal domain-containing protein</fullName>
    </recommendedName>
</protein>
<dbReference type="Proteomes" id="UP000298324">
    <property type="component" value="Unassembled WGS sequence"/>
</dbReference>
<evidence type="ECO:0000259" key="2">
    <source>
        <dbReference type="Pfam" id="PF07833"/>
    </source>
</evidence>
<name>A0A4Y7RHF5_9FIRM</name>
<organism evidence="3 4">
    <name type="scientific">Pelotomaculum schinkii</name>
    <dbReference type="NCBI Taxonomy" id="78350"/>
    <lineage>
        <taxon>Bacteria</taxon>
        <taxon>Bacillati</taxon>
        <taxon>Bacillota</taxon>
        <taxon>Clostridia</taxon>
        <taxon>Eubacteriales</taxon>
        <taxon>Desulfotomaculaceae</taxon>
        <taxon>Pelotomaculum</taxon>
    </lineage>
</organism>
<proteinExistence type="predicted"/>
<dbReference type="RefSeq" id="WP_190240054.1">
    <property type="nucleotide sequence ID" value="NZ_QFGA01000001.1"/>
</dbReference>
<dbReference type="AlphaFoldDB" id="A0A4Y7RHF5"/>
<dbReference type="Pfam" id="PF07833">
    <property type="entry name" value="Cu_amine_oxidN1"/>
    <property type="match status" value="1"/>
</dbReference>
<accession>A0A4Y7RHF5</accession>
<dbReference type="SUPFAM" id="SSF55383">
    <property type="entry name" value="Copper amine oxidase, domain N"/>
    <property type="match status" value="1"/>
</dbReference>
<reference evidence="3 4" key="1">
    <citation type="journal article" date="2018" name="Environ. Microbiol.">
        <title>Novel energy conservation strategies and behaviour of Pelotomaculum schinkii driving syntrophic propionate catabolism.</title>
        <authorList>
            <person name="Hidalgo-Ahumada C.A.P."/>
            <person name="Nobu M.K."/>
            <person name="Narihiro T."/>
            <person name="Tamaki H."/>
            <person name="Liu W.T."/>
            <person name="Kamagata Y."/>
            <person name="Stams A.J.M."/>
            <person name="Imachi H."/>
            <person name="Sousa D.Z."/>
        </authorList>
    </citation>
    <scope>NUCLEOTIDE SEQUENCE [LARGE SCALE GENOMIC DNA]</scope>
    <source>
        <strain evidence="3 4">HH</strain>
    </source>
</reference>
<feature type="chain" id="PRO_5021431908" description="Copper amine oxidase-like N-terminal domain-containing protein" evidence="1">
    <location>
        <begin position="23"/>
        <end position="540"/>
    </location>
</feature>
<evidence type="ECO:0000313" key="4">
    <source>
        <dbReference type="Proteomes" id="UP000298324"/>
    </source>
</evidence>